<keyword evidence="6 7" id="KW-0472">Membrane</keyword>
<comment type="subcellular location">
    <subcellularLocation>
        <location evidence="1">Cell membrane</location>
        <topology evidence="1">Multi-pass membrane protein</topology>
    </subcellularLocation>
</comment>
<dbReference type="Gene3D" id="1.10.1760.20">
    <property type="match status" value="1"/>
</dbReference>
<feature type="transmembrane region" description="Helical" evidence="7">
    <location>
        <begin position="162"/>
        <end position="181"/>
    </location>
</feature>
<dbReference type="GO" id="GO:0000041">
    <property type="term" value="P:transition metal ion transport"/>
    <property type="evidence" value="ECO:0007669"/>
    <property type="project" value="InterPro"/>
</dbReference>
<dbReference type="Proteomes" id="UP000228711">
    <property type="component" value="Unassembled WGS sequence"/>
</dbReference>
<protein>
    <submittedName>
        <fullName evidence="8">Cobalamin biosynthesis protein CbiM</fullName>
    </submittedName>
</protein>
<evidence type="ECO:0000256" key="1">
    <source>
        <dbReference type="ARBA" id="ARBA00004651"/>
    </source>
</evidence>
<reference evidence="9" key="1">
    <citation type="submission" date="2017-09" db="EMBL/GenBank/DDBJ databases">
        <title>Depth-based differentiation of microbial function through sediment-hosted aquifers and enrichment of novel symbionts in the deep terrestrial subsurface.</title>
        <authorList>
            <person name="Probst A.J."/>
            <person name="Ladd B."/>
            <person name="Jarett J.K."/>
            <person name="Geller-Mcgrath D.E."/>
            <person name="Sieber C.M.K."/>
            <person name="Emerson J.B."/>
            <person name="Anantharaman K."/>
            <person name="Thomas B.C."/>
            <person name="Malmstrom R."/>
            <person name="Stieglmeier M."/>
            <person name="Klingl A."/>
            <person name="Woyke T."/>
            <person name="Ryan C.M."/>
            <person name="Banfield J.F."/>
        </authorList>
    </citation>
    <scope>NUCLEOTIDE SEQUENCE [LARGE SCALE GENOMIC DNA]</scope>
</reference>
<comment type="caution">
    <text evidence="8">The sequence shown here is derived from an EMBL/GenBank/DDBJ whole genome shotgun (WGS) entry which is preliminary data.</text>
</comment>
<evidence type="ECO:0000256" key="5">
    <source>
        <dbReference type="ARBA" id="ARBA00022989"/>
    </source>
</evidence>
<evidence type="ECO:0000256" key="4">
    <source>
        <dbReference type="ARBA" id="ARBA00022692"/>
    </source>
</evidence>
<keyword evidence="5 7" id="KW-1133">Transmembrane helix</keyword>
<accession>A0A2H0YSR1</accession>
<dbReference type="AlphaFoldDB" id="A0A2H0YSR1"/>
<proteinExistence type="predicted"/>
<evidence type="ECO:0000256" key="7">
    <source>
        <dbReference type="SAM" id="Phobius"/>
    </source>
</evidence>
<gene>
    <name evidence="8" type="ORF">COT25_02570</name>
</gene>
<evidence type="ECO:0000256" key="6">
    <source>
        <dbReference type="ARBA" id="ARBA00023136"/>
    </source>
</evidence>
<organism evidence="8 9">
    <name type="scientific">Candidatus Kerfeldbacteria bacterium CG08_land_8_20_14_0_20_42_7</name>
    <dbReference type="NCBI Taxonomy" id="2014245"/>
    <lineage>
        <taxon>Bacteria</taxon>
        <taxon>Candidatus Kerfeldiibacteriota</taxon>
    </lineage>
</organism>
<evidence type="ECO:0000256" key="2">
    <source>
        <dbReference type="ARBA" id="ARBA00022448"/>
    </source>
</evidence>
<evidence type="ECO:0000313" key="9">
    <source>
        <dbReference type="Proteomes" id="UP000228711"/>
    </source>
</evidence>
<keyword evidence="3" id="KW-1003">Cell membrane</keyword>
<evidence type="ECO:0000256" key="3">
    <source>
        <dbReference type="ARBA" id="ARBA00022475"/>
    </source>
</evidence>
<name>A0A2H0YSR1_9BACT</name>
<dbReference type="EMBL" id="PEXV01000087">
    <property type="protein sequence ID" value="PIS41538.1"/>
    <property type="molecule type" value="Genomic_DNA"/>
</dbReference>
<evidence type="ECO:0000313" key="8">
    <source>
        <dbReference type="EMBL" id="PIS41538.1"/>
    </source>
</evidence>
<sequence>MHIPDGFLNGNVSGPMLAGALGFLGHAFFRVRQSLKRRMKAKGLATFPPTDAGVETSSEFTKESRERMLRMATLGSLIFAFQMLNFPIAQGTSGHFLGGLFAVLVLGPWEGLFVIGVILAVQAVLFGDGGIVAYGANVFNMGVVAALGGWYVFHGFQFIKSFYVRVAVVAWLTVVLASVAASVELALSGTSSFAEVLKHMISVHVLIGIGEAGLTVAAIAFLRKRKQQLFVLKKDDA</sequence>
<feature type="transmembrane region" description="Helical" evidence="7">
    <location>
        <begin position="131"/>
        <end position="153"/>
    </location>
</feature>
<feature type="transmembrane region" description="Helical" evidence="7">
    <location>
        <begin position="12"/>
        <end position="31"/>
    </location>
</feature>
<feature type="transmembrane region" description="Helical" evidence="7">
    <location>
        <begin position="201"/>
        <end position="222"/>
    </location>
</feature>
<dbReference type="PANTHER" id="PTHR34229">
    <property type="entry name" value="METAL TRANSPORT PROTEIN HI_1621-RELATED"/>
    <property type="match status" value="1"/>
</dbReference>
<dbReference type="PANTHER" id="PTHR34229:SF1">
    <property type="entry name" value="METAL TRANSPORT PROTEIN HI_1621-RELATED"/>
    <property type="match status" value="1"/>
</dbReference>
<keyword evidence="4 7" id="KW-0812">Transmembrane</keyword>
<dbReference type="Pfam" id="PF01891">
    <property type="entry name" value="CbiM"/>
    <property type="match status" value="1"/>
</dbReference>
<feature type="transmembrane region" description="Helical" evidence="7">
    <location>
        <begin position="100"/>
        <end position="125"/>
    </location>
</feature>
<dbReference type="InterPro" id="IPR002751">
    <property type="entry name" value="CbiM/NikMN"/>
</dbReference>
<keyword evidence="2" id="KW-0813">Transport</keyword>
<dbReference type="GO" id="GO:0005886">
    <property type="term" value="C:plasma membrane"/>
    <property type="evidence" value="ECO:0007669"/>
    <property type="project" value="UniProtKB-SubCell"/>
</dbReference>